<gene>
    <name evidence="1" type="primary">abhd8_0</name>
    <name evidence="1" type="ORF">EYF80_012119</name>
</gene>
<dbReference type="OrthoDB" id="8897494at2759"/>
<reference evidence="1 2" key="1">
    <citation type="submission" date="2019-03" db="EMBL/GenBank/DDBJ databases">
        <title>First draft genome of Liparis tanakae, snailfish: a comprehensive survey of snailfish specific genes.</title>
        <authorList>
            <person name="Kim W."/>
            <person name="Song I."/>
            <person name="Jeong J.-H."/>
            <person name="Kim D."/>
            <person name="Kim S."/>
            <person name="Ryu S."/>
            <person name="Song J.Y."/>
            <person name="Lee S.K."/>
        </authorList>
    </citation>
    <scope>NUCLEOTIDE SEQUENCE [LARGE SCALE GENOMIC DNA]</scope>
    <source>
        <tissue evidence="1">Muscle</tissue>
    </source>
</reference>
<dbReference type="AlphaFoldDB" id="A0A4Z2IHP4"/>
<dbReference type="Proteomes" id="UP000314294">
    <property type="component" value="Unassembled WGS sequence"/>
</dbReference>
<dbReference type="InterPro" id="IPR000073">
    <property type="entry name" value="AB_hydrolase_1"/>
</dbReference>
<sequence length="148" mass="16631">MFCCSVSFCTFLAHEFPEQIHKMVMINGGGPTALEPGLCSVFSLPTWVLHCLGPLLAWSFLRAGFAQQGAKEKQLLRDNNAFNVSPFVLRATMSGQYWPEGDEVYHAELTVPVLLVHGMHDKFVPIEEDQRMAEVRPTGQEDEPVHWS</sequence>
<dbReference type="EMBL" id="SRLO01000081">
    <property type="protein sequence ID" value="TNN77529.1"/>
    <property type="molecule type" value="Genomic_DNA"/>
</dbReference>
<comment type="caution">
    <text evidence="1">The sequence shown here is derived from an EMBL/GenBank/DDBJ whole genome shotgun (WGS) entry which is preliminary data.</text>
</comment>
<organism evidence="1 2">
    <name type="scientific">Liparis tanakae</name>
    <name type="common">Tanaka's snailfish</name>
    <dbReference type="NCBI Taxonomy" id="230148"/>
    <lineage>
        <taxon>Eukaryota</taxon>
        <taxon>Metazoa</taxon>
        <taxon>Chordata</taxon>
        <taxon>Craniata</taxon>
        <taxon>Vertebrata</taxon>
        <taxon>Euteleostomi</taxon>
        <taxon>Actinopterygii</taxon>
        <taxon>Neopterygii</taxon>
        <taxon>Teleostei</taxon>
        <taxon>Neoteleostei</taxon>
        <taxon>Acanthomorphata</taxon>
        <taxon>Eupercaria</taxon>
        <taxon>Perciformes</taxon>
        <taxon>Cottioidei</taxon>
        <taxon>Cottales</taxon>
        <taxon>Liparidae</taxon>
        <taxon>Liparis</taxon>
    </lineage>
</organism>
<dbReference type="Gene3D" id="3.40.50.1820">
    <property type="entry name" value="alpha/beta hydrolase"/>
    <property type="match status" value="1"/>
</dbReference>
<evidence type="ECO:0000313" key="1">
    <source>
        <dbReference type="EMBL" id="TNN77529.1"/>
    </source>
</evidence>
<protein>
    <submittedName>
        <fullName evidence="1">Protein ABHD8</fullName>
    </submittedName>
</protein>
<dbReference type="InterPro" id="IPR029058">
    <property type="entry name" value="AB_hydrolase_fold"/>
</dbReference>
<proteinExistence type="predicted"/>
<dbReference type="SUPFAM" id="SSF53474">
    <property type="entry name" value="alpha/beta-Hydrolases"/>
    <property type="match status" value="1"/>
</dbReference>
<keyword evidence="2" id="KW-1185">Reference proteome</keyword>
<accession>A0A4Z2IHP4</accession>
<name>A0A4Z2IHP4_9TELE</name>
<dbReference type="PRINTS" id="PR00111">
    <property type="entry name" value="ABHYDROLASE"/>
</dbReference>
<evidence type="ECO:0000313" key="2">
    <source>
        <dbReference type="Proteomes" id="UP000314294"/>
    </source>
</evidence>